<dbReference type="PANTHER" id="PTHR38435">
    <property type="match status" value="1"/>
</dbReference>
<dbReference type="RefSeq" id="WP_206964071.1">
    <property type="nucleotide sequence ID" value="NZ_JAFLVX010000002.1"/>
</dbReference>
<dbReference type="InterPro" id="IPR017853">
    <property type="entry name" value="GH"/>
</dbReference>
<feature type="domain" description="6-phospho-N-acetylmuramidase N-terminal" evidence="2">
    <location>
        <begin position="5"/>
        <end position="240"/>
    </location>
</feature>
<keyword evidence="4" id="KW-1185">Reference proteome</keyword>
<dbReference type="SUPFAM" id="SSF51445">
    <property type="entry name" value="(Trans)glycosidases"/>
    <property type="match status" value="1"/>
</dbReference>
<organism evidence="3 4">
    <name type="scientific">Candidatus Vagococcus giribetii</name>
    <dbReference type="NCBI Taxonomy" id="2230876"/>
    <lineage>
        <taxon>Bacteria</taxon>
        <taxon>Bacillati</taxon>
        <taxon>Bacillota</taxon>
        <taxon>Bacilli</taxon>
        <taxon>Lactobacillales</taxon>
        <taxon>Enterococcaceae</taxon>
        <taxon>Vagococcus</taxon>
    </lineage>
</organism>
<dbReference type="InterPro" id="IPR029000">
    <property type="entry name" value="Cyclophilin-like_dom_sf"/>
</dbReference>
<dbReference type="Pfam" id="PF05913">
    <property type="entry name" value="MupG_C"/>
    <property type="match status" value="1"/>
</dbReference>
<dbReference type="PANTHER" id="PTHR38435:SF1">
    <property type="entry name" value="DUF871 DOMAIN-CONTAINING PROTEIN"/>
    <property type="match status" value="1"/>
</dbReference>
<dbReference type="InterPro" id="IPR013785">
    <property type="entry name" value="Aldolase_TIM"/>
</dbReference>
<dbReference type="InterPro" id="IPR043894">
    <property type="entry name" value="MupG_C"/>
</dbReference>
<accession>A0ABS3HQ60</accession>
<evidence type="ECO:0000313" key="3">
    <source>
        <dbReference type="EMBL" id="MBO0475475.1"/>
    </source>
</evidence>
<dbReference type="InterPro" id="IPR008589">
    <property type="entry name" value="MupG"/>
</dbReference>
<comment type="caution">
    <text evidence="3">The sequence shown here is derived from an EMBL/GenBank/DDBJ whole genome shotgun (WGS) entry which is preliminary data.</text>
</comment>
<dbReference type="Proteomes" id="UP000664857">
    <property type="component" value="Unassembled WGS sequence"/>
</dbReference>
<evidence type="ECO:0000259" key="2">
    <source>
        <dbReference type="Pfam" id="PF19200"/>
    </source>
</evidence>
<reference evidence="3 4" key="1">
    <citation type="submission" date="2021-03" db="EMBL/GenBank/DDBJ databases">
        <title>Enterococcal diversity collection.</title>
        <authorList>
            <person name="Gilmore M.S."/>
            <person name="Schwartzman J."/>
            <person name="Van Tyne D."/>
            <person name="Martin M."/>
            <person name="Earl A.M."/>
            <person name="Manson A.L."/>
            <person name="Straub T."/>
            <person name="Salamzade R."/>
            <person name="Saavedra J."/>
            <person name="Lebreton F."/>
            <person name="Prichula J."/>
            <person name="Schaufler K."/>
            <person name="Gaca A."/>
            <person name="Sgardioli B."/>
            <person name="Wagenaar J."/>
            <person name="Strong T."/>
        </authorList>
    </citation>
    <scope>NUCLEOTIDE SEQUENCE [LARGE SCALE GENOMIC DNA]</scope>
    <source>
        <strain evidence="3 4">DIV0080</strain>
    </source>
</reference>
<proteinExistence type="predicted"/>
<gene>
    <name evidence="3" type="ORF">DOK76_00250</name>
</gene>
<name>A0ABS3HQ60_9ENTE</name>
<feature type="domain" description="6-phospho-N-acetylmuramidase C-terminal" evidence="1">
    <location>
        <begin position="255"/>
        <end position="359"/>
    </location>
</feature>
<dbReference type="Gene3D" id="3.20.20.70">
    <property type="entry name" value="Aldolase class I"/>
    <property type="match status" value="1"/>
</dbReference>
<dbReference type="SUPFAM" id="SSF50891">
    <property type="entry name" value="Cyclophilin-like"/>
    <property type="match status" value="1"/>
</dbReference>
<dbReference type="Gene3D" id="2.40.100.10">
    <property type="entry name" value="Cyclophilin-like"/>
    <property type="match status" value="1"/>
</dbReference>
<protein>
    <submittedName>
        <fullName evidence="3">DUF871 domain-containing protein</fullName>
    </submittedName>
</protein>
<dbReference type="InterPro" id="IPR043797">
    <property type="entry name" value="MupG_N"/>
</dbReference>
<dbReference type="EMBL" id="JAFLVX010000002">
    <property type="protein sequence ID" value="MBO0475475.1"/>
    <property type="molecule type" value="Genomic_DNA"/>
</dbReference>
<sequence>MKREIGISIYPDASNNEEDRIYIEKAAKLGYTRMFISMLEVSEGKETVKRKFKELISYSRDKGFEVILDVAPNIFDDLGISYDDLSFFAELEAHGVRLDVGFDGFKESLMTFNEHDLIIELNMSNNVAYLDNIFTYKPNASAIYGCHNFYPQKNTGLPFDFFVECSQRFKSKGLKTAAFVTCSNGNQGPWDINDGLPTLEEHRNMPLTSQVKHLFATDLIDVVIIGNGYATDKELEEMAQVNRNQVEFLYDSIGEHSELEKNIIEEQHYRRGDITSQVIRSTQVRVKYQNNDNPSNQKEARFEVGDIVIGNNDFGKYKNELQVVLEPHEDSRKNLVGKISKDEIMLLKYIHPWSKFKFKQNQ</sequence>
<evidence type="ECO:0000313" key="4">
    <source>
        <dbReference type="Proteomes" id="UP000664857"/>
    </source>
</evidence>
<dbReference type="Pfam" id="PF19200">
    <property type="entry name" value="MupG_N"/>
    <property type="match status" value="1"/>
</dbReference>
<evidence type="ECO:0000259" key="1">
    <source>
        <dbReference type="Pfam" id="PF05913"/>
    </source>
</evidence>